<evidence type="ECO:0000313" key="3">
    <source>
        <dbReference type="Proteomes" id="UP000229385"/>
    </source>
</evidence>
<accession>A0A2M7XCJ5</accession>
<evidence type="ECO:0000313" key="2">
    <source>
        <dbReference type="EMBL" id="PJA45608.1"/>
    </source>
</evidence>
<keyword evidence="1" id="KW-0472">Membrane</keyword>
<feature type="transmembrane region" description="Helical" evidence="1">
    <location>
        <begin position="6"/>
        <end position="28"/>
    </location>
</feature>
<dbReference type="AlphaFoldDB" id="A0A2M7XCJ5"/>
<gene>
    <name evidence="2" type="ORF">CO174_02315</name>
</gene>
<keyword evidence="1" id="KW-0812">Transmembrane</keyword>
<keyword evidence="1" id="KW-1133">Transmembrane helix</keyword>
<protein>
    <submittedName>
        <fullName evidence="2">Uncharacterized protein</fullName>
    </submittedName>
</protein>
<dbReference type="Proteomes" id="UP000229385">
    <property type="component" value="Unassembled WGS sequence"/>
</dbReference>
<sequence>MNLKSTGTQLVIGLIVFVTIMIVSIFLIKSNFGNSETTTSPELEQVIAETVAAIKLNVELPMTIDEYTTWTDITAEPEAIRYHYQIIADSQMLGLTDELLSLSLIEQGCTTPETRTLLETGINMNYTYTFNQPDDVLSTSVSITDCDDAKSE</sequence>
<evidence type="ECO:0000256" key="1">
    <source>
        <dbReference type="SAM" id="Phobius"/>
    </source>
</evidence>
<proteinExistence type="predicted"/>
<dbReference type="EMBL" id="PFWU01000029">
    <property type="protein sequence ID" value="PJA45608.1"/>
    <property type="molecule type" value="Genomic_DNA"/>
</dbReference>
<dbReference type="Gene3D" id="3.30.300.250">
    <property type="match status" value="1"/>
</dbReference>
<organism evidence="2 3">
    <name type="scientific">Candidatus Uhrbacteria bacterium CG_4_9_14_3_um_filter_50_9</name>
    <dbReference type="NCBI Taxonomy" id="1975035"/>
    <lineage>
        <taxon>Bacteria</taxon>
        <taxon>Candidatus Uhriibacteriota</taxon>
    </lineage>
</organism>
<reference evidence="3" key="1">
    <citation type="submission" date="2017-09" db="EMBL/GenBank/DDBJ databases">
        <title>Depth-based differentiation of microbial function through sediment-hosted aquifers and enrichment of novel symbionts in the deep terrestrial subsurface.</title>
        <authorList>
            <person name="Probst A.J."/>
            <person name="Ladd B."/>
            <person name="Jarett J.K."/>
            <person name="Geller-Mcgrath D.E."/>
            <person name="Sieber C.M.K."/>
            <person name="Emerson J.B."/>
            <person name="Anantharaman K."/>
            <person name="Thomas B.C."/>
            <person name="Malmstrom R."/>
            <person name="Stieglmeier M."/>
            <person name="Klingl A."/>
            <person name="Woyke T."/>
            <person name="Ryan C.M."/>
            <person name="Banfield J.F."/>
        </authorList>
    </citation>
    <scope>NUCLEOTIDE SEQUENCE [LARGE SCALE GENOMIC DNA]</scope>
</reference>
<comment type="caution">
    <text evidence="2">The sequence shown here is derived from an EMBL/GenBank/DDBJ whole genome shotgun (WGS) entry which is preliminary data.</text>
</comment>
<name>A0A2M7XCJ5_9BACT</name>